<organism evidence="1">
    <name type="scientific">marine metagenome</name>
    <dbReference type="NCBI Taxonomy" id="408172"/>
    <lineage>
        <taxon>unclassified sequences</taxon>
        <taxon>metagenomes</taxon>
        <taxon>ecological metagenomes</taxon>
    </lineage>
</organism>
<proteinExistence type="predicted"/>
<name>A0A382BPA9_9ZZZZ</name>
<feature type="non-terminal residue" evidence="1">
    <location>
        <position position="1"/>
    </location>
</feature>
<accession>A0A382BPA9</accession>
<protein>
    <submittedName>
        <fullName evidence="1">Uncharacterized protein</fullName>
    </submittedName>
</protein>
<dbReference type="EMBL" id="UINC01030759">
    <property type="protein sequence ID" value="SVB15676.1"/>
    <property type="molecule type" value="Genomic_DNA"/>
</dbReference>
<evidence type="ECO:0000313" key="1">
    <source>
        <dbReference type="EMBL" id="SVB15676.1"/>
    </source>
</evidence>
<gene>
    <name evidence="1" type="ORF">METZ01_LOCUS168530</name>
</gene>
<reference evidence="1" key="1">
    <citation type="submission" date="2018-05" db="EMBL/GenBank/DDBJ databases">
        <authorList>
            <person name="Lanie J.A."/>
            <person name="Ng W.-L."/>
            <person name="Kazmierczak K.M."/>
            <person name="Andrzejewski T.M."/>
            <person name="Davidsen T.M."/>
            <person name="Wayne K.J."/>
            <person name="Tettelin H."/>
            <person name="Glass J.I."/>
            <person name="Rusch D."/>
            <person name="Podicherti R."/>
            <person name="Tsui H.-C.T."/>
            <person name="Winkler M.E."/>
        </authorList>
    </citation>
    <scope>NUCLEOTIDE SEQUENCE</scope>
</reference>
<sequence>VSEARELSRKLRSLRFQLSTAKDVEQRRSIGAKMAELYRKLMPYRELPAQQERWAKKLRELVVEALLDMALSVDLRERIIHDLENLSDKVCGHN</sequence>
<dbReference type="AlphaFoldDB" id="A0A382BPA9"/>